<comment type="caution">
    <text evidence="1">The sequence shown here is derived from an EMBL/GenBank/DDBJ whole genome shotgun (WGS) entry which is preliminary data.</text>
</comment>
<name>A0A8I0DPZ6_9CLOT</name>
<reference evidence="1" key="1">
    <citation type="submission" date="2020-08" db="EMBL/GenBank/DDBJ databases">
        <title>Genome public.</title>
        <authorList>
            <person name="Liu C."/>
            <person name="Sun Q."/>
        </authorList>
    </citation>
    <scope>NUCLEOTIDE SEQUENCE</scope>
    <source>
        <strain evidence="1">NSJ-42</strain>
    </source>
</reference>
<organism evidence="1 2">
    <name type="scientific">Clostridium lentum</name>
    <dbReference type="NCBI Taxonomy" id="2763037"/>
    <lineage>
        <taxon>Bacteria</taxon>
        <taxon>Bacillati</taxon>
        <taxon>Bacillota</taxon>
        <taxon>Clostridia</taxon>
        <taxon>Eubacteriales</taxon>
        <taxon>Clostridiaceae</taxon>
        <taxon>Clostridium</taxon>
    </lineage>
</organism>
<keyword evidence="2" id="KW-1185">Reference proteome</keyword>
<gene>
    <name evidence="1" type="ORF">H8R92_11400</name>
</gene>
<dbReference type="RefSeq" id="WP_186835501.1">
    <property type="nucleotide sequence ID" value="NZ_JACOOQ010000021.1"/>
</dbReference>
<evidence type="ECO:0000313" key="1">
    <source>
        <dbReference type="EMBL" id="MBC5641007.1"/>
    </source>
</evidence>
<dbReference type="InterPro" id="IPR025051">
    <property type="entry name" value="DUF3990"/>
</dbReference>
<dbReference type="EMBL" id="JACOOQ010000021">
    <property type="protein sequence ID" value="MBC5641007.1"/>
    <property type="molecule type" value="Genomic_DNA"/>
</dbReference>
<accession>A0A8I0DPZ6</accession>
<protein>
    <submittedName>
        <fullName evidence="1">DUF3990 domain-containing protein</fullName>
    </submittedName>
</protein>
<proteinExistence type="predicted"/>
<dbReference type="Pfam" id="PF13151">
    <property type="entry name" value="DUF3990"/>
    <property type="match status" value="1"/>
</dbReference>
<evidence type="ECO:0000313" key="2">
    <source>
        <dbReference type="Proteomes" id="UP000662088"/>
    </source>
</evidence>
<dbReference type="Proteomes" id="UP000662088">
    <property type="component" value="Unassembled WGS sequence"/>
</dbReference>
<sequence>MGTIIYYGGYKIVKYPNIIVGKNIKDFGYGFYCTRIKKQAEKLVNKYKTPVINSYALADISDLNVKVFEKYDKEWLDFVVHCRSGGENDYDIVEGFMCDDTILDNLEDYINGHIDKTRFLEMMKLKWSNKQISFHTVKALKGLKFIECEKIKK</sequence>
<dbReference type="AlphaFoldDB" id="A0A8I0DPZ6"/>